<accession>A0AAI9XU26</accession>
<proteinExistence type="predicted"/>
<comment type="caution">
    <text evidence="2">The sequence shown here is derived from an EMBL/GenBank/DDBJ whole genome shotgun (WGS) entry which is preliminary data.</text>
</comment>
<gene>
    <name evidence="2" type="ORF">CMEL01_03193</name>
</gene>
<name>A0AAI9XU26_9PEZI</name>
<protein>
    <submittedName>
        <fullName evidence="2">Uncharacterized protein</fullName>
    </submittedName>
</protein>
<dbReference type="EMBL" id="MLGG01000013">
    <property type="protein sequence ID" value="KAK1460194.1"/>
    <property type="molecule type" value="Genomic_DNA"/>
</dbReference>
<dbReference type="AlphaFoldDB" id="A0AAI9XU26"/>
<organism evidence="2 3">
    <name type="scientific">Colletotrichum melonis</name>
    <dbReference type="NCBI Taxonomy" id="1209925"/>
    <lineage>
        <taxon>Eukaryota</taxon>
        <taxon>Fungi</taxon>
        <taxon>Dikarya</taxon>
        <taxon>Ascomycota</taxon>
        <taxon>Pezizomycotina</taxon>
        <taxon>Sordariomycetes</taxon>
        <taxon>Hypocreomycetidae</taxon>
        <taxon>Glomerellales</taxon>
        <taxon>Glomerellaceae</taxon>
        <taxon>Colletotrichum</taxon>
        <taxon>Colletotrichum acutatum species complex</taxon>
    </lineage>
</organism>
<evidence type="ECO:0000313" key="3">
    <source>
        <dbReference type="Proteomes" id="UP001239795"/>
    </source>
</evidence>
<evidence type="ECO:0000313" key="2">
    <source>
        <dbReference type="EMBL" id="KAK1460194.1"/>
    </source>
</evidence>
<feature type="compositionally biased region" description="Basic and acidic residues" evidence="1">
    <location>
        <begin position="220"/>
        <end position="229"/>
    </location>
</feature>
<dbReference type="Proteomes" id="UP001239795">
    <property type="component" value="Unassembled WGS sequence"/>
</dbReference>
<feature type="region of interest" description="Disordered" evidence="1">
    <location>
        <begin position="159"/>
        <end position="229"/>
    </location>
</feature>
<keyword evidence="3" id="KW-1185">Reference proteome</keyword>
<feature type="compositionally biased region" description="Polar residues" evidence="1">
    <location>
        <begin position="25"/>
        <end position="34"/>
    </location>
</feature>
<reference evidence="2 3" key="1">
    <citation type="submission" date="2016-10" db="EMBL/GenBank/DDBJ databases">
        <title>The genome sequence of Colletotrichum fioriniae PJ7.</title>
        <authorList>
            <person name="Baroncelli R."/>
        </authorList>
    </citation>
    <scope>NUCLEOTIDE SEQUENCE [LARGE SCALE GENOMIC DNA]</scope>
    <source>
        <strain evidence="2">Col 31</strain>
    </source>
</reference>
<feature type="compositionally biased region" description="Acidic residues" evidence="1">
    <location>
        <begin position="203"/>
        <end position="219"/>
    </location>
</feature>
<feature type="region of interest" description="Disordered" evidence="1">
    <location>
        <begin position="81"/>
        <end position="119"/>
    </location>
</feature>
<sequence length="229" mass="25694">MGGTTALLYLLYDKQVVATHLDASKSTLPSQSAPSHPKATAKHFQRRERANSLHNDREEALQRIRNPIRVARDGITLRYIQRVRNGPHDPRHRQRREPDLGAPHQIPHESDPETRLRRRRPRFRERAEEEVCAHAFRHGERAKVANVQAVDEALQAAVGAEDVLDAEDDDEDADDEDGEEGEPEDRGEDFAAGAASRRRGDDGNDGDLGEGCDTDDEEAEKYVERPDGA</sequence>
<feature type="compositionally biased region" description="Basic and acidic residues" evidence="1">
    <location>
        <begin position="106"/>
        <end position="115"/>
    </location>
</feature>
<feature type="compositionally biased region" description="Acidic residues" evidence="1">
    <location>
        <begin position="162"/>
        <end position="187"/>
    </location>
</feature>
<evidence type="ECO:0000256" key="1">
    <source>
        <dbReference type="SAM" id="MobiDB-lite"/>
    </source>
</evidence>
<feature type="region of interest" description="Disordered" evidence="1">
    <location>
        <begin position="25"/>
        <end position="44"/>
    </location>
</feature>